<reference evidence="12 13" key="1">
    <citation type="submission" date="2023-06" db="EMBL/GenBank/DDBJ databases">
        <authorList>
            <person name="Oyuntsetseg B."/>
            <person name="Kim S.B."/>
        </authorList>
    </citation>
    <scope>NUCLEOTIDE SEQUENCE [LARGE SCALE GENOMIC DNA]</scope>
    <source>
        <strain evidence="12 13">4-36</strain>
    </source>
</reference>
<dbReference type="PROSITE" id="PS51257">
    <property type="entry name" value="PROKAR_LIPOPROTEIN"/>
    <property type="match status" value="1"/>
</dbReference>
<dbReference type="InterPro" id="IPR036922">
    <property type="entry name" value="Rieske_2Fe-2S_sf"/>
</dbReference>
<evidence type="ECO:0000256" key="5">
    <source>
        <dbReference type="ARBA" id="ARBA00023004"/>
    </source>
</evidence>
<dbReference type="InterPro" id="IPR017941">
    <property type="entry name" value="Rieske_2Fe-2S"/>
</dbReference>
<keyword evidence="3" id="KW-0001">2Fe-2S</keyword>
<evidence type="ECO:0000256" key="3">
    <source>
        <dbReference type="ARBA" id="ARBA00022714"/>
    </source>
</evidence>
<dbReference type="InterPro" id="IPR005805">
    <property type="entry name" value="Rieske_Fe-S_prot_C"/>
</dbReference>
<evidence type="ECO:0000256" key="6">
    <source>
        <dbReference type="ARBA" id="ARBA00023014"/>
    </source>
</evidence>
<evidence type="ECO:0000256" key="9">
    <source>
        <dbReference type="ARBA" id="ARBA00034078"/>
    </source>
</evidence>
<dbReference type="GO" id="GO:0051537">
    <property type="term" value="F:2 iron, 2 sulfur cluster binding"/>
    <property type="evidence" value="ECO:0007669"/>
    <property type="project" value="UniProtKB-KW"/>
</dbReference>
<protein>
    <recommendedName>
        <fullName evidence="2">Cytochrome bc1 complex Rieske iron-sulfur subunit</fullName>
    </recommendedName>
    <alternativeName>
        <fullName evidence="8">Cytochrome bc1 reductase complex subunit QcrA</fullName>
    </alternativeName>
</protein>
<dbReference type="KEGG" id="amog:QRX60_35045"/>
<keyword evidence="6" id="KW-0411">Iron-sulfur</keyword>
<gene>
    <name evidence="12" type="ORF">QRX60_35045</name>
</gene>
<proteinExistence type="predicted"/>
<evidence type="ECO:0000256" key="2">
    <source>
        <dbReference type="ARBA" id="ARBA00015816"/>
    </source>
</evidence>
<evidence type="ECO:0000313" key="12">
    <source>
        <dbReference type="EMBL" id="WIX99241.1"/>
    </source>
</evidence>
<keyword evidence="13" id="KW-1185">Reference proteome</keyword>
<feature type="region of interest" description="Disordered" evidence="10">
    <location>
        <begin position="34"/>
        <end position="56"/>
    </location>
</feature>
<dbReference type="GO" id="GO:0004497">
    <property type="term" value="F:monooxygenase activity"/>
    <property type="evidence" value="ECO:0007669"/>
    <property type="project" value="UniProtKB-ARBA"/>
</dbReference>
<feature type="compositionally biased region" description="Low complexity" evidence="10">
    <location>
        <begin position="35"/>
        <end position="49"/>
    </location>
</feature>
<dbReference type="InterPro" id="IPR014349">
    <property type="entry name" value="Rieske_Fe-S_prot"/>
</dbReference>
<comment type="function">
    <text evidence="1">Iron-sulfur subunit of the cytochrome bc1 complex, an essential component of the respiratory electron transport chain required for ATP synthesis. The bc1 complex catalyzes the oxidation of menaquinol and the reduction of cytochrome c in the respiratory chain. The bc1 complex operates through a Q-cycle mechanism that couples electron transfer to generation of the proton gradient that drives ATP synthesis.</text>
</comment>
<dbReference type="PANTHER" id="PTHR10134">
    <property type="entry name" value="CYTOCHROME B-C1 COMPLEX SUBUNIT RIESKE, MITOCHONDRIAL"/>
    <property type="match status" value="1"/>
</dbReference>
<dbReference type="Pfam" id="PF00355">
    <property type="entry name" value="Rieske"/>
    <property type="match status" value="1"/>
</dbReference>
<dbReference type="SUPFAM" id="SSF50022">
    <property type="entry name" value="ISP domain"/>
    <property type="match status" value="1"/>
</dbReference>
<dbReference type="CDD" id="cd03467">
    <property type="entry name" value="Rieske"/>
    <property type="match status" value="1"/>
</dbReference>
<dbReference type="PRINTS" id="PR00162">
    <property type="entry name" value="RIESKE"/>
</dbReference>
<evidence type="ECO:0000259" key="11">
    <source>
        <dbReference type="PROSITE" id="PS51296"/>
    </source>
</evidence>
<dbReference type="GO" id="GO:0046872">
    <property type="term" value="F:metal ion binding"/>
    <property type="evidence" value="ECO:0007669"/>
    <property type="project" value="UniProtKB-KW"/>
</dbReference>
<organism evidence="12 13">
    <name type="scientific">Amycolatopsis mongoliensis</name>
    <dbReference type="NCBI Taxonomy" id="715475"/>
    <lineage>
        <taxon>Bacteria</taxon>
        <taxon>Bacillati</taxon>
        <taxon>Actinomycetota</taxon>
        <taxon>Actinomycetes</taxon>
        <taxon>Pseudonocardiales</taxon>
        <taxon>Pseudonocardiaceae</taxon>
        <taxon>Amycolatopsis</taxon>
    </lineage>
</organism>
<sequence length="143" mass="13911">MRNDDTDPVVARRTALAAVGAGLVAGCSTYGGSSGSSSAAPQQPAAPGGTELGATGDVPVGGGKVFADKQVVVTQPAAGTFAAFSAICTHQGCTVDAVADGTINCPCHGSKFKIADGSVAHGPASRALEKKNVTVANGKITLA</sequence>
<evidence type="ECO:0000313" key="13">
    <source>
        <dbReference type="Proteomes" id="UP001239397"/>
    </source>
</evidence>
<evidence type="ECO:0000256" key="10">
    <source>
        <dbReference type="SAM" id="MobiDB-lite"/>
    </source>
</evidence>
<dbReference type="EMBL" id="CP127295">
    <property type="protein sequence ID" value="WIX99241.1"/>
    <property type="molecule type" value="Genomic_DNA"/>
</dbReference>
<evidence type="ECO:0000256" key="1">
    <source>
        <dbReference type="ARBA" id="ARBA00002494"/>
    </source>
</evidence>
<dbReference type="PROSITE" id="PS51296">
    <property type="entry name" value="RIESKE"/>
    <property type="match status" value="1"/>
</dbReference>
<evidence type="ECO:0000256" key="7">
    <source>
        <dbReference type="ARBA" id="ARBA00023157"/>
    </source>
</evidence>
<keyword evidence="7" id="KW-1015">Disulfide bond</keyword>
<keyword evidence="4" id="KW-0479">Metal-binding</keyword>
<dbReference type="RefSeq" id="WP_285995724.1">
    <property type="nucleotide sequence ID" value="NZ_CP127295.1"/>
</dbReference>
<name>A0A9Y2JKU2_9PSEU</name>
<dbReference type="GO" id="GO:0016020">
    <property type="term" value="C:membrane"/>
    <property type="evidence" value="ECO:0007669"/>
    <property type="project" value="InterPro"/>
</dbReference>
<evidence type="ECO:0000256" key="4">
    <source>
        <dbReference type="ARBA" id="ARBA00022723"/>
    </source>
</evidence>
<dbReference type="AlphaFoldDB" id="A0A9Y2JKU2"/>
<dbReference type="Proteomes" id="UP001239397">
    <property type="component" value="Chromosome"/>
</dbReference>
<accession>A0A9Y2JKU2</accession>
<feature type="domain" description="Rieske" evidence="11">
    <location>
        <begin position="50"/>
        <end position="142"/>
    </location>
</feature>
<dbReference type="Gene3D" id="2.102.10.10">
    <property type="entry name" value="Rieske [2Fe-2S] iron-sulphur domain"/>
    <property type="match status" value="1"/>
</dbReference>
<evidence type="ECO:0000256" key="8">
    <source>
        <dbReference type="ARBA" id="ARBA00029586"/>
    </source>
</evidence>
<comment type="cofactor">
    <cofactor evidence="9">
        <name>[2Fe-2S] cluster</name>
        <dbReference type="ChEBI" id="CHEBI:190135"/>
    </cofactor>
</comment>
<dbReference type="GO" id="GO:0016705">
    <property type="term" value="F:oxidoreductase activity, acting on paired donors, with incorporation or reduction of molecular oxygen"/>
    <property type="evidence" value="ECO:0007669"/>
    <property type="project" value="UniProtKB-ARBA"/>
</dbReference>
<keyword evidence="5" id="KW-0408">Iron</keyword>
<dbReference type="FunFam" id="2.102.10.10:FF:000016">
    <property type="entry name" value="Nitrite reductase/ring-hydroxylating ferredoxin subunit"/>
    <property type="match status" value="1"/>
</dbReference>